<proteinExistence type="inferred from homology"/>
<evidence type="ECO:0000256" key="4">
    <source>
        <dbReference type="SAM" id="Coils"/>
    </source>
</evidence>
<dbReference type="InterPro" id="IPR004090">
    <property type="entry name" value="Chemotax_Me-accpt_rcpt"/>
</dbReference>
<evidence type="ECO:0000313" key="8">
    <source>
        <dbReference type="Proteomes" id="UP000199668"/>
    </source>
</evidence>
<dbReference type="PANTHER" id="PTHR32089">
    <property type="entry name" value="METHYL-ACCEPTING CHEMOTAXIS PROTEIN MCPB"/>
    <property type="match status" value="1"/>
</dbReference>
<dbReference type="OrthoDB" id="2513043at2"/>
<evidence type="ECO:0000313" key="7">
    <source>
        <dbReference type="EMBL" id="SFM13905.1"/>
    </source>
</evidence>
<dbReference type="Proteomes" id="UP000199668">
    <property type="component" value="Unassembled WGS sequence"/>
</dbReference>
<dbReference type="AlphaFoldDB" id="A0A1I4NET8"/>
<dbReference type="GO" id="GO:0006935">
    <property type="term" value="P:chemotaxis"/>
    <property type="evidence" value="ECO:0007669"/>
    <property type="project" value="InterPro"/>
</dbReference>
<evidence type="ECO:0000259" key="6">
    <source>
        <dbReference type="PROSITE" id="PS50111"/>
    </source>
</evidence>
<dbReference type="SUPFAM" id="SSF58104">
    <property type="entry name" value="Methyl-accepting chemotaxis protein (MCP) signaling domain"/>
    <property type="match status" value="1"/>
</dbReference>
<dbReference type="Pfam" id="PF00015">
    <property type="entry name" value="MCPsignal"/>
    <property type="match status" value="1"/>
</dbReference>
<feature type="transmembrane region" description="Helical" evidence="5">
    <location>
        <begin position="12"/>
        <end position="33"/>
    </location>
</feature>
<name>A0A1I4NET8_9BACI</name>
<sequence>MQNDYSLYQRLLVKLFIFSAVAALIPAAAVWVVLITSGTPVTPAVWSAAVISLIIVLAAAWFYLRLSLRPLRNDQAKFQGEELSSVSGEKDEDFDQLAQQTLSVSSNLKASTKETSQAVDEIATTVQELASGTDEQVKTIQDINGTSSQIFFTLQEISESITFVSESSKESIARFREGDEAVRKITDHMDVIGDHVNQSVSVVGNLGQKTEEIGSILTLITDISDQTNLLALNAAIEAARAGEHGKGFSVVADEVRKLAEQTNQATGNIRDLVNEIQEHTNQAVRVIEKGGDSVEEGKTLNHNAGRVFQNIHSGVEEMDEFIQDISTAIGEVTGNMNQVAGSLEKVSDIVSDSNGSLQNSAAVIEEVNASMQEVSSSAETLSDIIGQIQEKNLAAQA</sequence>
<dbReference type="SMART" id="SM00283">
    <property type="entry name" value="MA"/>
    <property type="match status" value="1"/>
</dbReference>
<gene>
    <name evidence="7" type="ORF">SAMN04488054_11732</name>
</gene>
<protein>
    <submittedName>
        <fullName evidence="7">Methyl-accepting chemotaxis protein</fullName>
    </submittedName>
</protein>
<evidence type="ECO:0000256" key="1">
    <source>
        <dbReference type="ARBA" id="ARBA00023224"/>
    </source>
</evidence>
<keyword evidence="5" id="KW-0472">Membrane</keyword>
<feature type="transmembrane region" description="Helical" evidence="5">
    <location>
        <begin position="45"/>
        <end position="64"/>
    </location>
</feature>
<dbReference type="InterPro" id="IPR004089">
    <property type="entry name" value="MCPsignal_dom"/>
</dbReference>
<feature type="coiled-coil region" evidence="4">
    <location>
        <begin position="255"/>
        <end position="289"/>
    </location>
</feature>
<dbReference type="PROSITE" id="PS50111">
    <property type="entry name" value="CHEMOTAXIS_TRANSDUC_2"/>
    <property type="match status" value="1"/>
</dbReference>
<keyword evidence="4" id="KW-0175">Coiled coil</keyword>
<dbReference type="GO" id="GO:0016020">
    <property type="term" value="C:membrane"/>
    <property type="evidence" value="ECO:0007669"/>
    <property type="project" value="InterPro"/>
</dbReference>
<dbReference type="EMBL" id="FOTY01000017">
    <property type="protein sequence ID" value="SFM13905.1"/>
    <property type="molecule type" value="Genomic_DNA"/>
</dbReference>
<dbReference type="STRING" id="266892.SAMN04488054_11732"/>
<keyword evidence="5" id="KW-1133">Transmembrane helix</keyword>
<keyword evidence="1 3" id="KW-0807">Transducer</keyword>
<dbReference type="Gene3D" id="1.10.287.950">
    <property type="entry name" value="Methyl-accepting chemotaxis protein"/>
    <property type="match status" value="1"/>
</dbReference>
<dbReference type="CDD" id="cd11386">
    <property type="entry name" value="MCP_signal"/>
    <property type="match status" value="1"/>
</dbReference>
<accession>A0A1I4NET8</accession>
<reference evidence="7 8" key="1">
    <citation type="submission" date="2016-10" db="EMBL/GenBank/DDBJ databases">
        <authorList>
            <person name="de Groot N.N."/>
        </authorList>
    </citation>
    <scope>NUCLEOTIDE SEQUENCE [LARGE SCALE GENOMIC DNA]</scope>
    <source>
        <strain evidence="7 8">CGMCC 1.6134</strain>
    </source>
</reference>
<evidence type="ECO:0000256" key="2">
    <source>
        <dbReference type="ARBA" id="ARBA00029447"/>
    </source>
</evidence>
<keyword evidence="8" id="KW-1185">Reference proteome</keyword>
<dbReference type="PANTHER" id="PTHR32089:SF112">
    <property type="entry name" value="LYSOZYME-LIKE PROTEIN-RELATED"/>
    <property type="match status" value="1"/>
</dbReference>
<comment type="similarity">
    <text evidence="2">Belongs to the methyl-accepting chemotaxis (MCP) protein family.</text>
</comment>
<dbReference type="GO" id="GO:0004888">
    <property type="term" value="F:transmembrane signaling receptor activity"/>
    <property type="evidence" value="ECO:0007669"/>
    <property type="project" value="InterPro"/>
</dbReference>
<organism evidence="7 8">
    <name type="scientific">Salibacterium qingdaonense</name>
    <dbReference type="NCBI Taxonomy" id="266892"/>
    <lineage>
        <taxon>Bacteria</taxon>
        <taxon>Bacillati</taxon>
        <taxon>Bacillota</taxon>
        <taxon>Bacilli</taxon>
        <taxon>Bacillales</taxon>
        <taxon>Bacillaceae</taxon>
    </lineage>
</organism>
<keyword evidence="5" id="KW-0812">Transmembrane</keyword>
<evidence type="ECO:0000256" key="5">
    <source>
        <dbReference type="SAM" id="Phobius"/>
    </source>
</evidence>
<dbReference type="RefSeq" id="WP_090927388.1">
    <property type="nucleotide sequence ID" value="NZ_FOTY01000017.1"/>
</dbReference>
<dbReference type="GO" id="GO:0007165">
    <property type="term" value="P:signal transduction"/>
    <property type="evidence" value="ECO:0007669"/>
    <property type="project" value="UniProtKB-KW"/>
</dbReference>
<feature type="domain" description="Methyl-accepting transducer" evidence="6">
    <location>
        <begin position="111"/>
        <end position="347"/>
    </location>
</feature>
<dbReference type="PRINTS" id="PR00260">
    <property type="entry name" value="CHEMTRNSDUCR"/>
</dbReference>
<evidence type="ECO:0000256" key="3">
    <source>
        <dbReference type="PROSITE-ProRule" id="PRU00284"/>
    </source>
</evidence>